<protein>
    <recommendedName>
        <fullName evidence="4">C-type lectin domain-containing protein</fullName>
    </recommendedName>
</protein>
<feature type="non-terminal residue" evidence="5">
    <location>
        <position position="1"/>
    </location>
</feature>
<dbReference type="OrthoDB" id="6356110at2759"/>
<comment type="similarity">
    <text evidence="2">Belongs to the true venom lectin family.</text>
</comment>
<dbReference type="Gene3D" id="3.10.100.10">
    <property type="entry name" value="Mannose-Binding Protein A, subunit A"/>
    <property type="match status" value="1"/>
</dbReference>
<evidence type="ECO:0000256" key="2">
    <source>
        <dbReference type="ARBA" id="ARBA00006250"/>
    </source>
</evidence>
<evidence type="ECO:0000313" key="6">
    <source>
        <dbReference type="Proteomes" id="UP000018936"/>
    </source>
</evidence>
<dbReference type="Pfam" id="PF00059">
    <property type="entry name" value="Lectin_C"/>
    <property type="match status" value="1"/>
</dbReference>
<dbReference type="GO" id="GO:0005576">
    <property type="term" value="C:extracellular region"/>
    <property type="evidence" value="ECO:0007669"/>
    <property type="project" value="UniProtKB-SubCell"/>
</dbReference>
<proteinExistence type="inferred from homology"/>
<dbReference type="PROSITE" id="PS50041">
    <property type="entry name" value="C_TYPE_LECTIN_2"/>
    <property type="match status" value="1"/>
</dbReference>
<evidence type="ECO:0000256" key="3">
    <source>
        <dbReference type="ARBA" id="ARBA00022525"/>
    </source>
</evidence>
<dbReference type="SUPFAM" id="SSF56436">
    <property type="entry name" value="C-type lectin-like"/>
    <property type="match status" value="1"/>
</dbReference>
<sequence length="145" mass="16923">RDAGYKWVSKWRLAYTNWAAEEPRHNTACVYLDIDGYWKTGNCSEKYYSVCERYNGEWMWQDKSNIAFVNWNKPDDHRENDRSETLIIEESAVSTTKISGHLGTNHRIAAISITDIIHTMTKLDTKKNQEHIKQIGAVSHFKETL</sequence>
<feature type="domain" description="C-type lectin" evidence="4">
    <location>
        <begin position="1"/>
        <end position="52"/>
    </location>
</feature>
<evidence type="ECO:0000313" key="5">
    <source>
        <dbReference type="EMBL" id="ETE59729.1"/>
    </source>
</evidence>
<reference evidence="5 6" key="1">
    <citation type="journal article" date="2013" name="Proc. Natl. Acad. Sci. U.S.A.">
        <title>The king cobra genome reveals dynamic gene evolution and adaptation in the snake venom system.</title>
        <authorList>
            <person name="Vonk F.J."/>
            <person name="Casewell N.R."/>
            <person name="Henkel C.V."/>
            <person name="Heimberg A.M."/>
            <person name="Jansen H.J."/>
            <person name="McCleary R.J."/>
            <person name="Kerkkamp H.M."/>
            <person name="Vos R.A."/>
            <person name="Guerreiro I."/>
            <person name="Calvete J.J."/>
            <person name="Wuster W."/>
            <person name="Woods A.E."/>
            <person name="Logan J.M."/>
            <person name="Harrison R.A."/>
            <person name="Castoe T.A."/>
            <person name="de Koning A.P."/>
            <person name="Pollock D.D."/>
            <person name="Yandell M."/>
            <person name="Calderon D."/>
            <person name="Renjifo C."/>
            <person name="Currier R.B."/>
            <person name="Salgado D."/>
            <person name="Pla D."/>
            <person name="Sanz L."/>
            <person name="Hyder A.S."/>
            <person name="Ribeiro J.M."/>
            <person name="Arntzen J.W."/>
            <person name="van den Thillart G.E."/>
            <person name="Boetzer M."/>
            <person name="Pirovano W."/>
            <person name="Dirks R.P."/>
            <person name="Spaink H.P."/>
            <person name="Duboule D."/>
            <person name="McGlinn E."/>
            <person name="Kini R.M."/>
            <person name="Richardson M.K."/>
        </authorList>
    </citation>
    <scope>NUCLEOTIDE SEQUENCE</scope>
    <source>
        <tissue evidence="5">Blood</tissue>
    </source>
</reference>
<organism evidence="5 6">
    <name type="scientific">Ophiophagus hannah</name>
    <name type="common">King cobra</name>
    <name type="synonym">Naja hannah</name>
    <dbReference type="NCBI Taxonomy" id="8665"/>
    <lineage>
        <taxon>Eukaryota</taxon>
        <taxon>Metazoa</taxon>
        <taxon>Chordata</taxon>
        <taxon>Craniata</taxon>
        <taxon>Vertebrata</taxon>
        <taxon>Euteleostomi</taxon>
        <taxon>Lepidosauria</taxon>
        <taxon>Squamata</taxon>
        <taxon>Bifurcata</taxon>
        <taxon>Unidentata</taxon>
        <taxon>Episquamata</taxon>
        <taxon>Toxicofera</taxon>
        <taxon>Serpentes</taxon>
        <taxon>Colubroidea</taxon>
        <taxon>Elapidae</taxon>
        <taxon>Elapinae</taxon>
        <taxon>Ophiophagus</taxon>
    </lineage>
</organism>
<feature type="non-terminal residue" evidence="5">
    <location>
        <position position="145"/>
    </location>
</feature>
<comment type="caution">
    <text evidence="5">The sequence shown here is derived from an EMBL/GenBank/DDBJ whole genome shotgun (WGS) entry which is preliminary data.</text>
</comment>
<evidence type="ECO:0000259" key="4">
    <source>
        <dbReference type="PROSITE" id="PS50041"/>
    </source>
</evidence>
<keyword evidence="3" id="KW-0964">Secreted</keyword>
<dbReference type="CDD" id="cd00037">
    <property type="entry name" value="CLECT"/>
    <property type="match status" value="1"/>
</dbReference>
<dbReference type="InterPro" id="IPR001304">
    <property type="entry name" value="C-type_lectin-like"/>
</dbReference>
<evidence type="ECO:0000256" key="1">
    <source>
        <dbReference type="ARBA" id="ARBA00004613"/>
    </source>
</evidence>
<dbReference type="Proteomes" id="UP000018936">
    <property type="component" value="Unassembled WGS sequence"/>
</dbReference>
<dbReference type="EMBL" id="AZIM01005285">
    <property type="protein sequence ID" value="ETE59729.1"/>
    <property type="molecule type" value="Genomic_DNA"/>
</dbReference>
<comment type="subcellular location">
    <subcellularLocation>
        <location evidence="1">Secreted</location>
    </subcellularLocation>
</comment>
<name>V8NBS4_OPHHA</name>
<dbReference type="InterPro" id="IPR016186">
    <property type="entry name" value="C-type_lectin-like/link_sf"/>
</dbReference>
<keyword evidence="6" id="KW-1185">Reference proteome</keyword>
<dbReference type="InterPro" id="IPR016187">
    <property type="entry name" value="CTDL_fold"/>
</dbReference>
<gene>
    <name evidence="5" type="ORF">L345_14539</name>
</gene>
<accession>V8NBS4</accession>
<dbReference type="AlphaFoldDB" id="V8NBS4"/>